<sequence length="441" mass="45310">MNMGIVTLPADDPRSIMANSPMRLPQIVAVTVCFLLNALDGFDVLAITFAAPGIAKDWGIGPGAIGIIVSTGLVGMVIGSLTLGQLADRIGRRRQILLCLGIMTIGMFASAFATGVVSLGLLRALTGLGLGAMLAAINAMSAEFANRRRRDLAVSIMAAGYPVGGVIGGWGAAQLLRTQGWEAIFLFGGVATLMMVPLVLVCLPESIGWLATRGGPDALARINAILRRLGQSQAAQLVALNEPKASMRSLFADRYRVTTIALIVMYGLHMMTFYYALGWAPSLVVALGFDPSRATIVSVFMNSGGAIGGLMLGLLSPRLGLRPLVIFGLAGAAVAVAAFGAVPPELVLLQGAAFILGFLSNGSVVGLYALIANVYPTTLRATGTGAVIGFGRFGAAFGPFAAGQLLAAGAGRGTTSLLLALGSGIAALVLLASRIRPSDEN</sequence>
<dbReference type="EMBL" id="QVRA01000009">
    <property type="protein sequence ID" value="RJG54538.1"/>
    <property type="molecule type" value="Genomic_DNA"/>
</dbReference>
<feature type="transmembrane region" description="Helical" evidence="5">
    <location>
        <begin position="121"/>
        <end position="140"/>
    </location>
</feature>
<evidence type="ECO:0000256" key="2">
    <source>
        <dbReference type="ARBA" id="ARBA00022692"/>
    </source>
</evidence>
<keyword evidence="3 5" id="KW-1133">Transmembrane helix</keyword>
<evidence type="ECO:0000256" key="1">
    <source>
        <dbReference type="ARBA" id="ARBA00004141"/>
    </source>
</evidence>
<keyword evidence="4 5" id="KW-0472">Membrane</keyword>
<protein>
    <submittedName>
        <fullName evidence="7">MFS transporter</fullName>
    </submittedName>
</protein>
<dbReference type="OrthoDB" id="9784658at2"/>
<gene>
    <name evidence="7" type="ORF">D0Z70_11575</name>
</gene>
<evidence type="ECO:0000256" key="3">
    <source>
        <dbReference type="ARBA" id="ARBA00022989"/>
    </source>
</evidence>
<dbReference type="PANTHER" id="PTHR23508">
    <property type="entry name" value="CARBOXYLIC ACID TRANSPORTER PROTEIN HOMOLOG"/>
    <property type="match status" value="1"/>
</dbReference>
<feature type="transmembrane region" description="Helical" evidence="5">
    <location>
        <begin position="184"/>
        <end position="203"/>
    </location>
</feature>
<feature type="transmembrane region" description="Helical" evidence="5">
    <location>
        <begin position="324"/>
        <end position="342"/>
    </location>
</feature>
<comment type="caution">
    <text evidence="7">The sequence shown here is derived from an EMBL/GenBank/DDBJ whole genome shotgun (WGS) entry which is preliminary data.</text>
</comment>
<name>A0A418YS31_9SPHN</name>
<dbReference type="Proteomes" id="UP000283469">
    <property type="component" value="Unassembled WGS sequence"/>
</dbReference>
<feature type="transmembrane region" description="Helical" evidence="5">
    <location>
        <begin position="63"/>
        <end position="84"/>
    </location>
</feature>
<evidence type="ECO:0000256" key="4">
    <source>
        <dbReference type="ARBA" id="ARBA00023136"/>
    </source>
</evidence>
<dbReference type="Gene3D" id="1.20.1250.20">
    <property type="entry name" value="MFS general substrate transporter like domains"/>
    <property type="match status" value="1"/>
</dbReference>
<evidence type="ECO:0000313" key="8">
    <source>
        <dbReference type="Proteomes" id="UP000283469"/>
    </source>
</evidence>
<feature type="transmembrane region" description="Helical" evidence="5">
    <location>
        <begin position="96"/>
        <end position="115"/>
    </location>
</feature>
<dbReference type="Pfam" id="PF07690">
    <property type="entry name" value="MFS_1"/>
    <property type="match status" value="1"/>
</dbReference>
<dbReference type="GO" id="GO:0005886">
    <property type="term" value="C:plasma membrane"/>
    <property type="evidence" value="ECO:0007669"/>
    <property type="project" value="TreeGrafter"/>
</dbReference>
<reference evidence="7 8" key="1">
    <citation type="submission" date="2018-08" db="EMBL/GenBank/DDBJ databases">
        <title>Sphingobium sp. EO9.</title>
        <authorList>
            <person name="Park Y."/>
            <person name="Kim K.H."/>
            <person name="Jeon C.O."/>
        </authorList>
    </citation>
    <scope>NUCLEOTIDE SEQUENCE [LARGE SCALE GENOMIC DNA]</scope>
    <source>
        <strain evidence="7 8">EO9</strain>
    </source>
</reference>
<feature type="transmembrane region" description="Helical" evidence="5">
    <location>
        <begin position="348"/>
        <end position="371"/>
    </location>
</feature>
<evidence type="ECO:0000259" key="6">
    <source>
        <dbReference type="PROSITE" id="PS50850"/>
    </source>
</evidence>
<evidence type="ECO:0000313" key="7">
    <source>
        <dbReference type="EMBL" id="RJG54538.1"/>
    </source>
</evidence>
<evidence type="ECO:0000256" key="5">
    <source>
        <dbReference type="SAM" id="Phobius"/>
    </source>
</evidence>
<dbReference type="InterPro" id="IPR011701">
    <property type="entry name" value="MFS"/>
</dbReference>
<organism evidence="7 8">
    <name type="scientific">Sphingobium terrigena</name>
    <dbReference type="NCBI Taxonomy" id="2304063"/>
    <lineage>
        <taxon>Bacteria</taxon>
        <taxon>Pseudomonadati</taxon>
        <taxon>Pseudomonadota</taxon>
        <taxon>Alphaproteobacteria</taxon>
        <taxon>Sphingomonadales</taxon>
        <taxon>Sphingomonadaceae</taxon>
        <taxon>Sphingobium</taxon>
    </lineage>
</organism>
<feature type="transmembrane region" description="Helical" evidence="5">
    <location>
        <begin position="296"/>
        <end position="315"/>
    </location>
</feature>
<dbReference type="PROSITE" id="PS50850">
    <property type="entry name" value="MFS"/>
    <property type="match status" value="1"/>
</dbReference>
<feature type="transmembrane region" description="Helical" evidence="5">
    <location>
        <begin position="27"/>
        <end position="51"/>
    </location>
</feature>
<dbReference type="InterPro" id="IPR036259">
    <property type="entry name" value="MFS_trans_sf"/>
</dbReference>
<keyword evidence="8" id="KW-1185">Reference proteome</keyword>
<dbReference type="AlphaFoldDB" id="A0A418YS31"/>
<proteinExistence type="predicted"/>
<feature type="domain" description="Major facilitator superfamily (MFS) profile" evidence="6">
    <location>
        <begin position="29"/>
        <end position="440"/>
    </location>
</feature>
<feature type="transmembrane region" description="Helical" evidence="5">
    <location>
        <begin position="383"/>
        <end position="402"/>
    </location>
</feature>
<comment type="subcellular location">
    <subcellularLocation>
        <location evidence="1">Membrane</location>
        <topology evidence="1">Multi-pass membrane protein</topology>
    </subcellularLocation>
</comment>
<feature type="transmembrane region" description="Helical" evidence="5">
    <location>
        <begin position="257"/>
        <end position="276"/>
    </location>
</feature>
<dbReference type="SUPFAM" id="SSF103473">
    <property type="entry name" value="MFS general substrate transporter"/>
    <property type="match status" value="1"/>
</dbReference>
<feature type="transmembrane region" description="Helical" evidence="5">
    <location>
        <begin position="414"/>
        <end position="432"/>
    </location>
</feature>
<dbReference type="InterPro" id="IPR020846">
    <property type="entry name" value="MFS_dom"/>
</dbReference>
<dbReference type="PANTHER" id="PTHR23508:SF10">
    <property type="entry name" value="CARBOXYLIC ACID TRANSPORTER PROTEIN HOMOLOG"/>
    <property type="match status" value="1"/>
</dbReference>
<keyword evidence="2 5" id="KW-0812">Transmembrane</keyword>
<feature type="transmembrane region" description="Helical" evidence="5">
    <location>
        <begin position="152"/>
        <end position="172"/>
    </location>
</feature>
<dbReference type="GO" id="GO:0046943">
    <property type="term" value="F:carboxylic acid transmembrane transporter activity"/>
    <property type="evidence" value="ECO:0007669"/>
    <property type="project" value="TreeGrafter"/>
</dbReference>
<accession>A0A418YS31</accession>